<dbReference type="GO" id="GO:0003677">
    <property type="term" value="F:DNA binding"/>
    <property type="evidence" value="ECO:0007669"/>
    <property type="project" value="UniProtKB-KW"/>
</dbReference>
<dbReference type="PANTHER" id="PTHR47997:SF28">
    <property type="entry name" value="TRANSCRIPTION FACTOR MYB15-LIKE"/>
    <property type="match status" value="1"/>
</dbReference>
<evidence type="ECO:0000256" key="6">
    <source>
        <dbReference type="ARBA" id="ARBA00023242"/>
    </source>
</evidence>
<dbReference type="SMART" id="SM00717">
    <property type="entry name" value="SANT"/>
    <property type="match status" value="2"/>
</dbReference>
<comment type="function">
    <text evidence="7">Transcription factor.</text>
</comment>
<feature type="domain" description="HTH myb-type" evidence="9">
    <location>
        <begin position="28"/>
        <end position="77"/>
    </location>
</feature>
<evidence type="ECO:0000256" key="5">
    <source>
        <dbReference type="ARBA" id="ARBA00023163"/>
    </source>
</evidence>
<evidence type="ECO:0000256" key="1">
    <source>
        <dbReference type="ARBA" id="ARBA00004123"/>
    </source>
</evidence>
<comment type="caution">
    <text evidence="10">The sequence shown here is derived from an EMBL/GenBank/DDBJ whole genome shotgun (WGS) entry which is preliminary data.</text>
</comment>
<evidence type="ECO:0000259" key="9">
    <source>
        <dbReference type="PROSITE" id="PS51294"/>
    </source>
</evidence>
<keyword evidence="3" id="KW-0805">Transcription regulation</keyword>
<dbReference type="PROSITE" id="PS51294">
    <property type="entry name" value="HTH_MYB"/>
    <property type="match status" value="2"/>
</dbReference>
<evidence type="ECO:0000313" key="11">
    <source>
        <dbReference type="Proteomes" id="UP000826271"/>
    </source>
</evidence>
<evidence type="ECO:0000256" key="4">
    <source>
        <dbReference type="ARBA" id="ARBA00023125"/>
    </source>
</evidence>
<organism evidence="10 11">
    <name type="scientific">Buddleja alternifolia</name>
    <dbReference type="NCBI Taxonomy" id="168488"/>
    <lineage>
        <taxon>Eukaryota</taxon>
        <taxon>Viridiplantae</taxon>
        <taxon>Streptophyta</taxon>
        <taxon>Embryophyta</taxon>
        <taxon>Tracheophyta</taxon>
        <taxon>Spermatophyta</taxon>
        <taxon>Magnoliopsida</taxon>
        <taxon>eudicotyledons</taxon>
        <taxon>Gunneridae</taxon>
        <taxon>Pentapetalae</taxon>
        <taxon>asterids</taxon>
        <taxon>lamiids</taxon>
        <taxon>Lamiales</taxon>
        <taxon>Scrophulariaceae</taxon>
        <taxon>Buddlejeae</taxon>
        <taxon>Buddleja</taxon>
    </lineage>
</organism>
<reference evidence="10" key="1">
    <citation type="submission" date="2019-10" db="EMBL/GenBank/DDBJ databases">
        <authorList>
            <person name="Zhang R."/>
            <person name="Pan Y."/>
            <person name="Wang J."/>
            <person name="Ma R."/>
            <person name="Yu S."/>
        </authorList>
    </citation>
    <scope>NUCLEOTIDE SEQUENCE</scope>
    <source>
        <strain evidence="10">LA-IB0</strain>
        <tissue evidence="10">Leaf</tissue>
    </source>
</reference>
<proteinExistence type="predicted"/>
<dbReference type="Gene3D" id="1.10.10.60">
    <property type="entry name" value="Homeodomain-like"/>
    <property type="match status" value="2"/>
</dbReference>
<dbReference type="FunFam" id="1.10.10.60:FF:000001">
    <property type="entry name" value="MYB-related transcription factor"/>
    <property type="match status" value="1"/>
</dbReference>
<evidence type="ECO:0000256" key="7">
    <source>
        <dbReference type="ARBA" id="ARBA00057804"/>
    </source>
</evidence>
<keyword evidence="6" id="KW-0539">Nucleus</keyword>
<comment type="subcellular location">
    <subcellularLocation>
        <location evidence="1">Nucleus</location>
    </subcellularLocation>
</comment>
<protein>
    <submittedName>
        <fullName evidence="10">Uncharacterized protein</fullName>
    </submittedName>
</protein>
<evidence type="ECO:0000259" key="8">
    <source>
        <dbReference type="PROSITE" id="PS50090"/>
    </source>
</evidence>
<dbReference type="EMBL" id="WHWC01000003">
    <property type="protein sequence ID" value="KAG8386953.1"/>
    <property type="molecule type" value="Genomic_DNA"/>
</dbReference>
<dbReference type="AlphaFoldDB" id="A0AAV6XXH7"/>
<dbReference type="InterPro" id="IPR009057">
    <property type="entry name" value="Homeodomain-like_sf"/>
</dbReference>
<accession>A0AAV6XXH7</accession>
<name>A0AAV6XXH7_9LAMI</name>
<feature type="domain" description="Myb-like" evidence="8">
    <location>
        <begin position="78"/>
        <end position="128"/>
    </location>
</feature>
<dbReference type="CDD" id="cd00167">
    <property type="entry name" value="SANT"/>
    <property type="match status" value="2"/>
</dbReference>
<keyword evidence="11" id="KW-1185">Reference proteome</keyword>
<evidence type="ECO:0000313" key="10">
    <source>
        <dbReference type="EMBL" id="KAG8386953.1"/>
    </source>
</evidence>
<gene>
    <name evidence="10" type="ORF">BUALT_Bualt03G0202300</name>
</gene>
<dbReference type="GO" id="GO:0005634">
    <property type="term" value="C:nucleus"/>
    <property type="evidence" value="ECO:0007669"/>
    <property type="project" value="UniProtKB-SubCell"/>
</dbReference>
<dbReference type="InterPro" id="IPR001005">
    <property type="entry name" value="SANT/Myb"/>
</dbReference>
<dbReference type="Pfam" id="PF00249">
    <property type="entry name" value="Myb_DNA-binding"/>
    <property type="match status" value="2"/>
</dbReference>
<feature type="domain" description="HTH myb-type" evidence="9">
    <location>
        <begin position="78"/>
        <end position="132"/>
    </location>
</feature>
<feature type="domain" description="Myb-like" evidence="8">
    <location>
        <begin position="25"/>
        <end position="77"/>
    </location>
</feature>
<sequence>MVCSLTGIGDRSPVGGLWSEMGSQFNGVKKGAWSEEEDEKLRAYILRYGHWNWRLVPKYAGLARCGKSCRLRWVNYLKPGVKRGSFSQHEQDLIVELHAQLGNKWSTIAAKLPGRSDNEIKNFWHTRIEKRSKQRQYPPAAKVTNTHGASNAQLLLEEEKPSQSITFCKTTQNELVSFDSPIQLQDSTKSSDSSVEKPEVDFWTDIVMENDTANSQMNCWSPILQEEEFLYSKFHHNELSSSESSDYFVHEVPVHGDLWSESFVSYTSNSQIENCYMEGLYDPCLEYFDYGMDLFS</sequence>
<evidence type="ECO:0000256" key="2">
    <source>
        <dbReference type="ARBA" id="ARBA00022737"/>
    </source>
</evidence>
<dbReference type="SUPFAM" id="SSF46689">
    <property type="entry name" value="Homeodomain-like"/>
    <property type="match status" value="1"/>
</dbReference>
<evidence type="ECO:0000256" key="3">
    <source>
        <dbReference type="ARBA" id="ARBA00023015"/>
    </source>
</evidence>
<dbReference type="InterPro" id="IPR017930">
    <property type="entry name" value="Myb_dom"/>
</dbReference>
<dbReference type="Proteomes" id="UP000826271">
    <property type="component" value="Unassembled WGS sequence"/>
</dbReference>
<dbReference type="PANTHER" id="PTHR47997">
    <property type="entry name" value="MYB DOMAIN PROTEIN 55"/>
    <property type="match status" value="1"/>
</dbReference>
<dbReference type="InterPro" id="IPR051953">
    <property type="entry name" value="Plant_SW-associated_TFs"/>
</dbReference>
<keyword evidence="5" id="KW-0804">Transcription</keyword>
<dbReference type="PROSITE" id="PS50090">
    <property type="entry name" value="MYB_LIKE"/>
    <property type="match status" value="2"/>
</dbReference>
<keyword evidence="2" id="KW-0677">Repeat</keyword>
<keyword evidence="4" id="KW-0238">DNA-binding</keyword>